<keyword evidence="1" id="KW-0472">Membrane</keyword>
<keyword evidence="1" id="KW-0812">Transmembrane</keyword>
<gene>
    <name evidence="2" type="ORF">MSPICULIGERA_LOCUS20620</name>
</gene>
<comment type="caution">
    <text evidence="2">The sequence shown here is derived from an EMBL/GenBank/DDBJ whole genome shotgun (WGS) entry which is preliminary data.</text>
</comment>
<dbReference type="InterPro" id="IPR045860">
    <property type="entry name" value="Snake_toxin-like_sf"/>
</dbReference>
<proteinExistence type="predicted"/>
<dbReference type="SUPFAM" id="SSF57302">
    <property type="entry name" value="Snake toxin-like"/>
    <property type="match status" value="1"/>
</dbReference>
<evidence type="ECO:0000313" key="3">
    <source>
        <dbReference type="Proteomes" id="UP001177023"/>
    </source>
</evidence>
<name>A0AA36DA07_9BILA</name>
<feature type="non-terminal residue" evidence="2">
    <location>
        <position position="1"/>
    </location>
</feature>
<feature type="transmembrane region" description="Helical" evidence="1">
    <location>
        <begin position="117"/>
        <end position="135"/>
    </location>
</feature>
<accession>A0AA36DA07</accession>
<dbReference type="EMBL" id="CATQJA010002664">
    <property type="protein sequence ID" value="CAJ0582490.1"/>
    <property type="molecule type" value="Genomic_DNA"/>
</dbReference>
<sequence>MSVVMQFFYFFFSFFFVATFGLQCYEGGSAIVDGKKQETKNNVTCECGKFCAMYLIETDGVETDFWSCGCVNQQIGQVNLCTESGVNKMGKDPEFEVDCCSGDLCNGDIKHDKDDKAAGTNFFFFSTFFVLLSNFF</sequence>
<protein>
    <submittedName>
        <fullName evidence="2">Uncharacterized protein</fullName>
    </submittedName>
</protein>
<dbReference type="Gene3D" id="2.10.60.10">
    <property type="entry name" value="CD59"/>
    <property type="match status" value="1"/>
</dbReference>
<keyword evidence="3" id="KW-1185">Reference proteome</keyword>
<feature type="transmembrane region" description="Helical" evidence="1">
    <location>
        <begin position="6"/>
        <end position="25"/>
    </location>
</feature>
<reference evidence="2" key="1">
    <citation type="submission" date="2023-06" db="EMBL/GenBank/DDBJ databases">
        <authorList>
            <person name="Delattre M."/>
        </authorList>
    </citation>
    <scope>NUCLEOTIDE SEQUENCE</scope>
    <source>
        <strain evidence="2">AF72</strain>
    </source>
</reference>
<dbReference type="AlphaFoldDB" id="A0AA36DA07"/>
<evidence type="ECO:0000256" key="1">
    <source>
        <dbReference type="SAM" id="Phobius"/>
    </source>
</evidence>
<keyword evidence="1" id="KW-1133">Transmembrane helix</keyword>
<organism evidence="2 3">
    <name type="scientific">Mesorhabditis spiculigera</name>
    <dbReference type="NCBI Taxonomy" id="96644"/>
    <lineage>
        <taxon>Eukaryota</taxon>
        <taxon>Metazoa</taxon>
        <taxon>Ecdysozoa</taxon>
        <taxon>Nematoda</taxon>
        <taxon>Chromadorea</taxon>
        <taxon>Rhabditida</taxon>
        <taxon>Rhabditina</taxon>
        <taxon>Rhabditomorpha</taxon>
        <taxon>Rhabditoidea</taxon>
        <taxon>Rhabditidae</taxon>
        <taxon>Mesorhabditinae</taxon>
        <taxon>Mesorhabditis</taxon>
    </lineage>
</organism>
<evidence type="ECO:0000313" key="2">
    <source>
        <dbReference type="EMBL" id="CAJ0582490.1"/>
    </source>
</evidence>
<dbReference type="Proteomes" id="UP001177023">
    <property type="component" value="Unassembled WGS sequence"/>
</dbReference>